<dbReference type="PANTHER" id="PTHR42704">
    <property type="entry name" value="RIBULOSE BISPHOSPHATE CARBOXYLASE"/>
    <property type="match status" value="1"/>
</dbReference>
<dbReference type="CDD" id="cd08210">
    <property type="entry name" value="RLP_RrRLP"/>
    <property type="match status" value="1"/>
</dbReference>
<comment type="caution">
    <text evidence="2">The sequence shown here is derived from an EMBL/GenBank/DDBJ whole genome shotgun (WGS) entry which is preliminary data.</text>
</comment>
<dbReference type="Proteomes" id="UP000782519">
    <property type="component" value="Unassembled WGS sequence"/>
</dbReference>
<organism evidence="2 3">
    <name type="scientific">Rhodopseudomonas palustris</name>
    <dbReference type="NCBI Taxonomy" id="1076"/>
    <lineage>
        <taxon>Bacteria</taxon>
        <taxon>Pseudomonadati</taxon>
        <taxon>Pseudomonadota</taxon>
        <taxon>Alphaproteobacteria</taxon>
        <taxon>Hyphomicrobiales</taxon>
        <taxon>Nitrobacteraceae</taxon>
        <taxon>Rhodopseudomonas</taxon>
    </lineage>
</organism>
<proteinExistence type="predicted"/>
<dbReference type="SFLD" id="SFLDG00301">
    <property type="entry name" value="RuBisCO-like_proteins"/>
    <property type="match status" value="1"/>
</dbReference>
<dbReference type="SFLD" id="SFLDF00158">
    <property type="entry name" value="5-methylthio-D-ribulose_1-phos"/>
    <property type="match status" value="1"/>
</dbReference>
<dbReference type="SUPFAM" id="SSF54966">
    <property type="entry name" value="RuBisCO, large subunit, small (N-terminal) domain"/>
    <property type="match status" value="1"/>
</dbReference>
<dbReference type="EMBL" id="JACRJB010000052">
    <property type="protein sequence ID" value="MBI5131408.1"/>
    <property type="molecule type" value="Genomic_DNA"/>
</dbReference>
<name>A0A933W3N2_RHOPL</name>
<dbReference type="Pfam" id="PF00016">
    <property type="entry name" value="RuBisCO_large"/>
    <property type="match status" value="1"/>
</dbReference>
<dbReference type="InterPro" id="IPR000685">
    <property type="entry name" value="RuBisCO_lsu_C"/>
</dbReference>
<dbReference type="PANTHER" id="PTHR42704:SF17">
    <property type="entry name" value="RIBULOSE BISPHOSPHATE CARBOXYLASE LARGE CHAIN"/>
    <property type="match status" value="1"/>
</dbReference>
<evidence type="ECO:0000313" key="2">
    <source>
        <dbReference type="EMBL" id="MBI5131408.1"/>
    </source>
</evidence>
<reference evidence="2" key="1">
    <citation type="submission" date="2020-07" db="EMBL/GenBank/DDBJ databases">
        <title>Huge and variable diversity of episymbiotic CPR bacteria and DPANN archaea in groundwater ecosystems.</title>
        <authorList>
            <person name="He C.Y."/>
            <person name="Keren R."/>
            <person name="Whittaker M."/>
            <person name="Farag I.F."/>
            <person name="Doudna J."/>
            <person name="Cate J.H.D."/>
            <person name="Banfield J.F."/>
        </authorList>
    </citation>
    <scope>NUCLEOTIDE SEQUENCE</scope>
    <source>
        <strain evidence="2">NC_groundwater_1818_Pr3_B-0.1um_66_35</strain>
    </source>
</reference>
<dbReference type="Gene3D" id="3.30.70.150">
    <property type="entry name" value="RuBisCO large subunit, N-terminal domain"/>
    <property type="match status" value="1"/>
</dbReference>
<feature type="domain" description="Ribulose bisphosphate carboxylase large subunit C-terminal" evidence="1">
    <location>
        <begin position="124"/>
        <end position="343"/>
    </location>
</feature>
<dbReference type="Gene3D" id="3.20.20.110">
    <property type="entry name" value="Ribulose bisphosphate carboxylase, large subunit, C-terminal domain"/>
    <property type="match status" value="1"/>
</dbReference>
<evidence type="ECO:0000313" key="3">
    <source>
        <dbReference type="Proteomes" id="UP000782519"/>
    </source>
</evidence>
<evidence type="ECO:0000259" key="1">
    <source>
        <dbReference type="Pfam" id="PF00016"/>
    </source>
</evidence>
<dbReference type="AlphaFoldDB" id="A0A933W3N2"/>
<dbReference type="InterPro" id="IPR036422">
    <property type="entry name" value="RuBisCO_lsu_N_sf"/>
</dbReference>
<gene>
    <name evidence="2" type="ORF">HZA66_18375</name>
</gene>
<dbReference type="InterPro" id="IPR036376">
    <property type="entry name" value="RuBisCO_lsu_C_sf"/>
</dbReference>
<dbReference type="SUPFAM" id="SSF51649">
    <property type="entry name" value="RuBisCo, C-terminal domain"/>
    <property type="match status" value="1"/>
</dbReference>
<accession>A0A933W3N2</accession>
<dbReference type="SFLD" id="SFLDS00014">
    <property type="entry name" value="RuBisCO"/>
    <property type="match status" value="1"/>
</dbReference>
<dbReference type="InterPro" id="IPR033966">
    <property type="entry name" value="RuBisCO"/>
</dbReference>
<protein>
    <submittedName>
        <fullName evidence="2">Ribulose 1,5-bisphosphate carboxylase</fullName>
    </submittedName>
</protein>
<dbReference type="GO" id="GO:0015977">
    <property type="term" value="P:carbon fixation"/>
    <property type="evidence" value="ECO:0007669"/>
    <property type="project" value="InterPro"/>
</dbReference>
<sequence>MANDRIIATYHPSSEPARIADRAQGLAIEQSVECPLDAISDPWVRNAVLGRVARIDQIADGRYAVRIALAAATAPAEPGQLLNMLFGNASIQPDVALVDVELPPSYLDAFGGPKLGLGGVRALTGVQGRALTASALKPQGLSPEALALIARRLAEGGVDLIKDDHGIADQAYSPFAARIAAVGRAVRAANESSGRRTLYAPHVTGSLDTMRRQLDLIRGEGIAALMMMPMIVGLSNFHALVREAEGLVVLAHPAMSGATTIAPPLLLGKLFRLFGADATVFPHHGGRFAYTPDTCRALAAAAREPWGGLKPCLPVPAGGIAIDRVPELLSFYGADVMLLIGGSLLAARERLTEQAAQFVAEVAAHGQ</sequence>
<dbReference type="GO" id="GO:0000287">
    <property type="term" value="F:magnesium ion binding"/>
    <property type="evidence" value="ECO:0007669"/>
    <property type="project" value="InterPro"/>
</dbReference>
<dbReference type="GO" id="GO:0016984">
    <property type="term" value="F:ribulose-bisphosphate carboxylase activity"/>
    <property type="evidence" value="ECO:0007669"/>
    <property type="project" value="InterPro"/>
</dbReference>